<feature type="region of interest" description="Disordered" evidence="6">
    <location>
        <begin position="409"/>
        <end position="444"/>
    </location>
</feature>
<evidence type="ECO:0000256" key="1">
    <source>
        <dbReference type="ARBA" id="ARBA00004651"/>
    </source>
</evidence>
<feature type="transmembrane region" description="Helical" evidence="7">
    <location>
        <begin position="219"/>
        <end position="242"/>
    </location>
</feature>
<feature type="compositionally biased region" description="Basic and acidic residues" evidence="6">
    <location>
        <begin position="409"/>
        <end position="421"/>
    </location>
</feature>
<dbReference type="STRING" id="80876.SAMN05421779_106275"/>
<feature type="transmembrane region" description="Helical" evidence="7">
    <location>
        <begin position="368"/>
        <end position="393"/>
    </location>
</feature>
<dbReference type="Pfam" id="PF07690">
    <property type="entry name" value="MFS_1"/>
    <property type="match status" value="1"/>
</dbReference>
<feature type="transmembrane region" description="Helical" evidence="7">
    <location>
        <begin position="20"/>
        <end position="40"/>
    </location>
</feature>
<evidence type="ECO:0000256" key="5">
    <source>
        <dbReference type="ARBA" id="ARBA00023136"/>
    </source>
</evidence>
<dbReference type="CDD" id="cd06173">
    <property type="entry name" value="MFS_MefA_like"/>
    <property type="match status" value="1"/>
</dbReference>
<evidence type="ECO:0000256" key="3">
    <source>
        <dbReference type="ARBA" id="ARBA00022692"/>
    </source>
</evidence>
<dbReference type="AlphaFoldDB" id="A0A1N7PF01"/>
<protein>
    <submittedName>
        <fullName evidence="8">Predicted arabinose efflux permease, MFS family</fullName>
    </submittedName>
</protein>
<feature type="transmembrane region" description="Helical" evidence="7">
    <location>
        <begin position="254"/>
        <end position="272"/>
    </location>
</feature>
<keyword evidence="5 7" id="KW-0472">Membrane</keyword>
<feature type="transmembrane region" description="Helical" evidence="7">
    <location>
        <begin position="309"/>
        <end position="331"/>
    </location>
</feature>
<evidence type="ECO:0000313" key="8">
    <source>
        <dbReference type="EMBL" id="SIT09213.1"/>
    </source>
</evidence>
<evidence type="ECO:0000256" key="6">
    <source>
        <dbReference type="SAM" id="MobiDB-lite"/>
    </source>
</evidence>
<dbReference type="InterPro" id="IPR011701">
    <property type="entry name" value="MFS"/>
</dbReference>
<organism evidence="8 9">
    <name type="scientific">Insolitispirillum peregrinum</name>
    <dbReference type="NCBI Taxonomy" id="80876"/>
    <lineage>
        <taxon>Bacteria</taxon>
        <taxon>Pseudomonadati</taxon>
        <taxon>Pseudomonadota</taxon>
        <taxon>Alphaproteobacteria</taxon>
        <taxon>Rhodospirillales</taxon>
        <taxon>Novispirillaceae</taxon>
        <taxon>Insolitispirillum</taxon>
    </lineage>
</organism>
<dbReference type="PANTHER" id="PTHR23513">
    <property type="entry name" value="INTEGRAL MEMBRANE EFFLUX PROTEIN-RELATED"/>
    <property type="match status" value="1"/>
</dbReference>
<gene>
    <name evidence="8" type="ORF">SAMN05421779_106275</name>
</gene>
<keyword evidence="2" id="KW-1003">Cell membrane</keyword>
<reference evidence="8 9" key="1">
    <citation type="submission" date="2017-01" db="EMBL/GenBank/DDBJ databases">
        <authorList>
            <person name="Mah S.A."/>
            <person name="Swanson W.J."/>
            <person name="Moy G.W."/>
            <person name="Vacquier V.D."/>
        </authorList>
    </citation>
    <scope>NUCLEOTIDE SEQUENCE [LARGE SCALE GENOMIC DNA]</scope>
    <source>
        <strain evidence="8 9">DSM 11589</strain>
    </source>
</reference>
<evidence type="ECO:0000256" key="2">
    <source>
        <dbReference type="ARBA" id="ARBA00022475"/>
    </source>
</evidence>
<feature type="transmembrane region" description="Helical" evidence="7">
    <location>
        <begin position="46"/>
        <end position="70"/>
    </location>
</feature>
<feature type="transmembrane region" description="Helical" evidence="7">
    <location>
        <begin position="169"/>
        <end position="188"/>
    </location>
</feature>
<feature type="transmembrane region" description="Helical" evidence="7">
    <location>
        <begin position="77"/>
        <end position="96"/>
    </location>
</feature>
<keyword evidence="3 7" id="KW-0812">Transmembrane</keyword>
<sequence>MLLSPLSNRAYRHLFTAQVVALIGTGLTTVALSLLAYQLAGDKAGMALGIALALKMVAYVGIAPVVGGLAHRLPRRGLLVCLDLLRAGCVLCLPLVDALWQVYLLIFLLNACSAGFTPVFQATIPDVLPDEDDYTQALSLSRLAYDLESLLSPLLAAGALAVMSYHGLFTVNAVAFVASALLVVSVRLPAAAPVDRPRGIFGSILFGLHVYWHTPRLRAVFALSWSIAAASSTVIVNTVLIARQQFGLGDSGVALFYAMAGGGSMAAALLLPRLLPDDSRDRSVMSLGCALLATGLLLSWGGLHWLPLALLGWAVIGVGLSMAQTPIGRLLRRSCHAGDRPALFSAQFALSHGCWLVCYPLAGTLAAYGGLALTLPVMAGIAVVGMVVAGLVWPSPDHADLPHHHAAEDHDHLHSHGDDHHSHQHQPDVAGMHSHPHSHAAHQHRHPYVIDRHHQDWPG</sequence>
<name>A0A1N7PF01_9PROT</name>
<feature type="transmembrane region" description="Helical" evidence="7">
    <location>
        <begin position="343"/>
        <end position="362"/>
    </location>
</feature>
<accession>A0A1N7PF01</accession>
<proteinExistence type="predicted"/>
<dbReference type="InterPro" id="IPR036259">
    <property type="entry name" value="MFS_trans_sf"/>
</dbReference>
<keyword evidence="9" id="KW-1185">Reference proteome</keyword>
<feature type="transmembrane region" description="Helical" evidence="7">
    <location>
        <begin position="102"/>
        <end position="122"/>
    </location>
</feature>
<dbReference type="EMBL" id="FTOA01000006">
    <property type="protein sequence ID" value="SIT09213.1"/>
    <property type="molecule type" value="Genomic_DNA"/>
</dbReference>
<dbReference type="GO" id="GO:0022857">
    <property type="term" value="F:transmembrane transporter activity"/>
    <property type="evidence" value="ECO:0007669"/>
    <property type="project" value="InterPro"/>
</dbReference>
<evidence type="ECO:0000256" key="4">
    <source>
        <dbReference type="ARBA" id="ARBA00022989"/>
    </source>
</evidence>
<dbReference type="GO" id="GO:0005886">
    <property type="term" value="C:plasma membrane"/>
    <property type="evidence" value="ECO:0007669"/>
    <property type="project" value="UniProtKB-SubCell"/>
</dbReference>
<keyword evidence="4 7" id="KW-1133">Transmembrane helix</keyword>
<dbReference type="SUPFAM" id="SSF103473">
    <property type="entry name" value="MFS general substrate transporter"/>
    <property type="match status" value="1"/>
</dbReference>
<dbReference type="Gene3D" id="1.20.1250.20">
    <property type="entry name" value="MFS general substrate transporter like domains"/>
    <property type="match status" value="1"/>
</dbReference>
<feature type="compositionally biased region" description="Basic residues" evidence="6">
    <location>
        <begin position="434"/>
        <end position="444"/>
    </location>
</feature>
<feature type="transmembrane region" description="Helical" evidence="7">
    <location>
        <begin position="284"/>
        <end position="303"/>
    </location>
</feature>
<evidence type="ECO:0000256" key="7">
    <source>
        <dbReference type="SAM" id="Phobius"/>
    </source>
</evidence>
<evidence type="ECO:0000313" key="9">
    <source>
        <dbReference type="Proteomes" id="UP000185678"/>
    </source>
</evidence>
<dbReference type="Proteomes" id="UP000185678">
    <property type="component" value="Unassembled WGS sequence"/>
</dbReference>
<dbReference type="PANTHER" id="PTHR23513:SF11">
    <property type="entry name" value="STAPHYLOFERRIN A TRANSPORTER"/>
    <property type="match status" value="1"/>
</dbReference>
<comment type="subcellular location">
    <subcellularLocation>
        <location evidence="1">Cell membrane</location>
        <topology evidence="1">Multi-pass membrane protein</topology>
    </subcellularLocation>
</comment>